<comment type="similarity">
    <text evidence="2 13">Belongs to the amiloride-sensitive sodium channel (TC 1.A.6) family.</text>
</comment>
<evidence type="ECO:0000256" key="7">
    <source>
        <dbReference type="ARBA" id="ARBA00023053"/>
    </source>
</evidence>
<evidence type="ECO:0000256" key="9">
    <source>
        <dbReference type="ARBA" id="ARBA00023136"/>
    </source>
</evidence>
<evidence type="ECO:0000256" key="3">
    <source>
        <dbReference type="ARBA" id="ARBA00022448"/>
    </source>
</evidence>
<evidence type="ECO:0000256" key="5">
    <source>
        <dbReference type="ARBA" id="ARBA00022692"/>
    </source>
</evidence>
<dbReference type="WBParaSite" id="jg12588">
    <property type="protein sequence ID" value="jg12588"/>
    <property type="gene ID" value="jg12588"/>
</dbReference>
<dbReference type="Pfam" id="PF00858">
    <property type="entry name" value="ASC"/>
    <property type="match status" value="1"/>
</dbReference>
<evidence type="ECO:0000313" key="15">
    <source>
        <dbReference type="Proteomes" id="UP000887574"/>
    </source>
</evidence>
<sequence length="597" mass="68109">MEKLDDNMDVCLCHSDYNHCIANNDNGEIPEIVPSSDLDKLNFAQNFVLITTTTQEPDVAQAMGYEELKDEIAINAQARENLMFAVEEKPLEQRVQFSQPKDELILKCSFNQRDCDIQKDFTLYYDPTYGNCYTFNWNRTEAVTAHRAGANYGLRVMMYANVSEYLPTSEAVGFRITIHDKWIVPFPDAFGHTAPTGFMSSFGVRMKKFIRIEPPHGHCQEGGENTDQYIYKGYNYSIEGCHRSCTQTEIIRAGIKHCKVSDPLARECIKNTSMYLGQMIAQGQVENCMCHQPCTETGYEVSYSAARWPSGTTKLMECEISDYLCMEKYRKNAAMIQVFYEELNYETLIESPAYTFLSLLADLGGVFGLWIGISIVSLVEVLQLLNFCLQAYFVKRKPSSTQSIAVNHYKSSVSSSSNTRIFRPRTTSRSSRNSDLQELDPVKLTIEEAEEEKMSRVEKTPFTQGHLPLLTTLSRATLHLLVWFQRRYCVHEAPLSIPWRTETRGSSTFFLHSCKVSLQKAQQYHFRCMVRRNTAYTLNSLNHEEEHSSSHSQSEGEDNLAGITEEEADVLAAEEEENEEEEVARRKATWMAGFGFG</sequence>
<evidence type="ECO:0000256" key="6">
    <source>
        <dbReference type="ARBA" id="ARBA00022989"/>
    </source>
</evidence>
<keyword evidence="12 13" id="KW-0407">Ion channel</keyword>
<organism evidence="15 16">
    <name type="scientific">Ditylenchus dipsaci</name>
    <dbReference type="NCBI Taxonomy" id="166011"/>
    <lineage>
        <taxon>Eukaryota</taxon>
        <taxon>Metazoa</taxon>
        <taxon>Ecdysozoa</taxon>
        <taxon>Nematoda</taxon>
        <taxon>Chromadorea</taxon>
        <taxon>Rhabditida</taxon>
        <taxon>Tylenchina</taxon>
        <taxon>Tylenchomorpha</taxon>
        <taxon>Sphaerularioidea</taxon>
        <taxon>Anguinidae</taxon>
        <taxon>Anguininae</taxon>
        <taxon>Ditylenchus</taxon>
    </lineage>
</organism>
<evidence type="ECO:0000256" key="10">
    <source>
        <dbReference type="ARBA" id="ARBA00023180"/>
    </source>
</evidence>
<dbReference type="Gene3D" id="2.60.470.10">
    <property type="entry name" value="Acid-sensing ion channels like domains"/>
    <property type="match status" value="1"/>
</dbReference>
<dbReference type="InterPro" id="IPR001873">
    <property type="entry name" value="ENaC"/>
</dbReference>
<dbReference type="Gene3D" id="1.10.287.770">
    <property type="entry name" value="YojJ-like"/>
    <property type="match status" value="1"/>
</dbReference>
<keyword evidence="3 13" id="KW-0813">Transport</keyword>
<feature type="region of interest" description="Disordered" evidence="14">
    <location>
        <begin position="542"/>
        <end position="585"/>
    </location>
</feature>
<keyword evidence="6" id="KW-1133">Transmembrane helix</keyword>
<evidence type="ECO:0000256" key="11">
    <source>
        <dbReference type="ARBA" id="ARBA00023201"/>
    </source>
</evidence>
<evidence type="ECO:0000256" key="1">
    <source>
        <dbReference type="ARBA" id="ARBA00004141"/>
    </source>
</evidence>
<feature type="compositionally biased region" description="Low complexity" evidence="14">
    <location>
        <begin position="417"/>
        <end position="431"/>
    </location>
</feature>
<keyword evidence="9" id="KW-0472">Membrane</keyword>
<reference evidence="16" key="1">
    <citation type="submission" date="2022-11" db="UniProtKB">
        <authorList>
            <consortium name="WormBaseParasite"/>
        </authorList>
    </citation>
    <scope>IDENTIFICATION</scope>
</reference>
<evidence type="ECO:0000256" key="2">
    <source>
        <dbReference type="ARBA" id="ARBA00007193"/>
    </source>
</evidence>
<accession>A0A915CTZ5</accession>
<keyword evidence="15" id="KW-1185">Reference proteome</keyword>
<evidence type="ECO:0000256" key="8">
    <source>
        <dbReference type="ARBA" id="ARBA00023065"/>
    </source>
</evidence>
<evidence type="ECO:0000256" key="12">
    <source>
        <dbReference type="ARBA" id="ARBA00023303"/>
    </source>
</evidence>
<evidence type="ECO:0000256" key="4">
    <source>
        <dbReference type="ARBA" id="ARBA00022461"/>
    </source>
</evidence>
<protein>
    <submittedName>
        <fullName evidence="16">Uncharacterized protein</fullName>
    </submittedName>
</protein>
<proteinExistence type="inferred from homology"/>
<comment type="subcellular location">
    <subcellularLocation>
        <location evidence="1">Membrane</location>
        <topology evidence="1">Multi-pass membrane protein</topology>
    </subcellularLocation>
</comment>
<dbReference type="PANTHER" id="PTHR11690:SF279">
    <property type="entry name" value="DEGENERIN-LIKE PROTEIN UNC-105"/>
    <property type="match status" value="1"/>
</dbReference>
<name>A0A915CTZ5_9BILA</name>
<feature type="compositionally biased region" description="Acidic residues" evidence="14">
    <location>
        <begin position="564"/>
        <end position="582"/>
    </location>
</feature>
<evidence type="ECO:0000313" key="16">
    <source>
        <dbReference type="WBParaSite" id="jg12588"/>
    </source>
</evidence>
<dbReference type="GO" id="GO:0005886">
    <property type="term" value="C:plasma membrane"/>
    <property type="evidence" value="ECO:0007669"/>
    <property type="project" value="TreeGrafter"/>
</dbReference>
<dbReference type="PRINTS" id="PR01078">
    <property type="entry name" value="AMINACHANNEL"/>
</dbReference>
<evidence type="ECO:0000256" key="13">
    <source>
        <dbReference type="RuleBase" id="RU000679"/>
    </source>
</evidence>
<dbReference type="GO" id="GO:0015280">
    <property type="term" value="F:ligand-gated sodium channel activity"/>
    <property type="evidence" value="ECO:0007669"/>
    <property type="project" value="TreeGrafter"/>
</dbReference>
<keyword evidence="4 13" id="KW-0894">Sodium channel</keyword>
<keyword evidence="7" id="KW-0915">Sodium</keyword>
<feature type="region of interest" description="Disordered" evidence="14">
    <location>
        <begin position="417"/>
        <end position="436"/>
    </location>
</feature>
<keyword evidence="8 13" id="KW-0406">Ion transport</keyword>
<dbReference type="Proteomes" id="UP000887574">
    <property type="component" value="Unplaced"/>
</dbReference>
<keyword evidence="5 13" id="KW-0812">Transmembrane</keyword>
<dbReference type="AlphaFoldDB" id="A0A915CTZ5"/>
<keyword evidence="10" id="KW-0325">Glycoprotein</keyword>
<dbReference type="PANTHER" id="PTHR11690">
    <property type="entry name" value="AMILORIDE-SENSITIVE SODIUM CHANNEL-RELATED"/>
    <property type="match status" value="1"/>
</dbReference>
<evidence type="ECO:0000256" key="14">
    <source>
        <dbReference type="SAM" id="MobiDB-lite"/>
    </source>
</evidence>
<keyword evidence="11 13" id="KW-0739">Sodium transport</keyword>